<dbReference type="AlphaFoldDB" id="A0AAU9SDI6"/>
<evidence type="ECO:0000313" key="3">
    <source>
        <dbReference type="Proteomes" id="UP000836841"/>
    </source>
</evidence>
<evidence type="ECO:0000256" key="1">
    <source>
        <dbReference type="SAM" id="MobiDB-lite"/>
    </source>
</evidence>
<organism evidence="2 3">
    <name type="scientific">Thlaspi arvense</name>
    <name type="common">Field penny-cress</name>
    <dbReference type="NCBI Taxonomy" id="13288"/>
    <lineage>
        <taxon>Eukaryota</taxon>
        <taxon>Viridiplantae</taxon>
        <taxon>Streptophyta</taxon>
        <taxon>Embryophyta</taxon>
        <taxon>Tracheophyta</taxon>
        <taxon>Spermatophyta</taxon>
        <taxon>Magnoliopsida</taxon>
        <taxon>eudicotyledons</taxon>
        <taxon>Gunneridae</taxon>
        <taxon>Pentapetalae</taxon>
        <taxon>rosids</taxon>
        <taxon>malvids</taxon>
        <taxon>Brassicales</taxon>
        <taxon>Brassicaceae</taxon>
        <taxon>Thlaspideae</taxon>
        <taxon>Thlaspi</taxon>
    </lineage>
</organism>
<dbReference type="Proteomes" id="UP000836841">
    <property type="component" value="Chromosome 4"/>
</dbReference>
<dbReference type="EMBL" id="OU466860">
    <property type="protein sequence ID" value="CAH2060764.1"/>
    <property type="molecule type" value="Genomic_DNA"/>
</dbReference>
<keyword evidence="3" id="KW-1185">Reference proteome</keyword>
<reference evidence="2 3" key="1">
    <citation type="submission" date="2022-03" db="EMBL/GenBank/DDBJ databases">
        <authorList>
            <person name="Nunn A."/>
            <person name="Chopra R."/>
            <person name="Nunn A."/>
            <person name="Contreras Garrido A."/>
        </authorList>
    </citation>
    <scope>NUCLEOTIDE SEQUENCE [LARGE SCALE GENOMIC DNA]</scope>
</reference>
<protein>
    <submittedName>
        <fullName evidence="2">Uncharacterized protein</fullName>
    </submittedName>
</protein>
<sequence>MATLDPSVFPDLRSEIDSNPRKRLKQRFSDHKTTTEHGFQRKLEEYNLKFKITKSPLLWMLDGRFDDDYFQESHESSQFRQEYEMRKMKQARTRSGHDLRRFRCFEEHGISYERAETMLNNQIKRFIYALEAAESVLLIEFLRFCVPEWFFGVAVPK</sequence>
<evidence type="ECO:0000313" key="2">
    <source>
        <dbReference type="EMBL" id="CAH2060764.1"/>
    </source>
</evidence>
<name>A0AAU9SDI6_THLAR</name>
<gene>
    <name evidence="2" type="ORF">TAV2_LOCUS14933</name>
</gene>
<proteinExistence type="predicted"/>
<feature type="region of interest" description="Disordered" evidence="1">
    <location>
        <begin position="1"/>
        <end position="36"/>
    </location>
</feature>
<accession>A0AAU9SDI6</accession>
<feature type="compositionally biased region" description="Basic and acidic residues" evidence="1">
    <location>
        <begin position="27"/>
        <end position="36"/>
    </location>
</feature>